<name>A0A1F6EWI8_9BACT</name>
<feature type="transmembrane region" description="Helical" evidence="1">
    <location>
        <begin position="223"/>
        <end position="249"/>
    </location>
</feature>
<feature type="transmembrane region" description="Helical" evidence="1">
    <location>
        <begin position="301"/>
        <end position="319"/>
    </location>
</feature>
<feature type="transmembrane region" description="Helical" evidence="1">
    <location>
        <begin position="261"/>
        <end position="280"/>
    </location>
</feature>
<dbReference type="AlphaFoldDB" id="A0A1F6EWI8"/>
<keyword evidence="1" id="KW-0812">Transmembrane</keyword>
<organism evidence="2 3">
    <name type="scientific">Candidatus Kaiserbacteria bacterium RIFCSPLOWO2_01_FULL_54_24</name>
    <dbReference type="NCBI Taxonomy" id="1798515"/>
    <lineage>
        <taxon>Bacteria</taxon>
        <taxon>Candidatus Kaiseribacteriota</taxon>
    </lineage>
</organism>
<gene>
    <name evidence="2" type="ORF">A3B35_02175</name>
</gene>
<feature type="transmembrane region" description="Helical" evidence="1">
    <location>
        <begin position="87"/>
        <end position="110"/>
    </location>
</feature>
<accession>A0A1F6EWI8</accession>
<dbReference type="STRING" id="1798515.A3B35_02175"/>
<sequence>MGALGQLLCKDAGKTMPPYVIIGLIGVMWALPPVVLMGVGPSSIGVHAVMSLGQAASLGMAVIGPVLVVGFLFWLDNLARFDAINKASYVAYVLVLLELSAMATAFLLEIGWKAVNGQPFGISWYDAGGVALAFISLLFFKGMFSAERQEVKHDRPHFTPLRWQTLCLIGGALAAAGQLIGKDVGSVMPPYVLTGIVGFVWVACSVVYMSLGRTWDSLRFPKTMSLGAMFGLGATVLLPVFVAGFMFWVENLSRFDAINKAPYLGYVLVAIPVANAIFALSIESVQKLRRGEPASIGRNELLGLLFAAASIALFAIAPAR</sequence>
<evidence type="ECO:0000313" key="2">
    <source>
        <dbReference type="EMBL" id="OGG77943.1"/>
    </source>
</evidence>
<evidence type="ECO:0000313" key="3">
    <source>
        <dbReference type="Proteomes" id="UP000177215"/>
    </source>
</evidence>
<evidence type="ECO:0000256" key="1">
    <source>
        <dbReference type="SAM" id="Phobius"/>
    </source>
</evidence>
<comment type="caution">
    <text evidence="2">The sequence shown here is derived from an EMBL/GenBank/DDBJ whole genome shotgun (WGS) entry which is preliminary data.</text>
</comment>
<dbReference type="EMBL" id="MFMC01000002">
    <property type="protein sequence ID" value="OGG77943.1"/>
    <property type="molecule type" value="Genomic_DNA"/>
</dbReference>
<reference evidence="2 3" key="1">
    <citation type="journal article" date="2016" name="Nat. Commun.">
        <title>Thousands of microbial genomes shed light on interconnected biogeochemical processes in an aquifer system.</title>
        <authorList>
            <person name="Anantharaman K."/>
            <person name="Brown C.T."/>
            <person name="Hug L.A."/>
            <person name="Sharon I."/>
            <person name="Castelle C.J."/>
            <person name="Probst A.J."/>
            <person name="Thomas B.C."/>
            <person name="Singh A."/>
            <person name="Wilkins M.J."/>
            <person name="Karaoz U."/>
            <person name="Brodie E.L."/>
            <person name="Williams K.H."/>
            <person name="Hubbard S.S."/>
            <person name="Banfield J.F."/>
        </authorList>
    </citation>
    <scope>NUCLEOTIDE SEQUENCE [LARGE SCALE GENOMIC DNA]</scope>
</reference>
<protein>
    <submittedName>
        <fullName evidence="2">Uncharacterized protein</fullName>
    </submittedName>
</protein>
<feature type="transmembrane region" description="Helical" evidence="1">
    <location>
        <begin position="161"/>
        <end position="180"/>
    </location>
</feature>
<dbReference type="Proteomes" id="UP000177215">
    <property type="component" value="Unassembled WGS sequence"/>
</dbReference>
<keyword evidence="1" id="KW-0472">Membrane</keyword>
<feature type="transmembrane region" description="Helical" evidence="1">
    <location>
        <begin position="52"/>
        <end position="75"/>
    </location>
</feature>
<feature type="transmembrane region" description="Helical" evidence="1">
    <location>
        <begin position="122"/>
        <end position="140"/>
    </location>
</feature>
<feature type="transmembrane region" description="Helical" evidence="1">
    <location>
        <begin position="192"/>
        <end position="211"/>
    </location>
</feature>
<proteinExistence type="predicted"/>
<keyword evidence="1" id="KW-1133">Transmembrane helix</keyword>
<feature type="transmembrane region" description="Helical" evidence="1">
    <location>
        <begin position="20"/>
        <end position="40"/>
    </location>
</feature>